<reference evidence="1 2" key="1">
    <citation type="journal article" date="2016" name="Mol. Biol. Evol.">
        <title>Comparative Genomics of Early-Diverging Mushroom-Forming Fungi Provides Insights into the Origins of Lignocellulose Decay Capabilities.</title>
        <authorList>
            <person name="Nagy L.G."/>
            <person name="Riley R."/>
            <person name="Tritt A."/>
            <person name="Adam C."/>
            <person name="Daum C."/>
            <person name="Floudas D."/>
            <person name="Sun H."/>
            <person name="Yadav J.S."/>
            <person name="Pangilinan J."/>
            <person name="Larsson K.H."/>
            <person name="Matsuura K."/>
            <person name="Barry K."/>
            <person name="Labutti K."/>
            <person name="Kuo R."/>
            <person name="Ohm R.A."/>
            <person name="Bhattacharya S.S."/>
            <person name="Shirouzu T."/>
            <person name="Yoshinaga Y."/>
            <person name="Martin F.M."/>
            <person name="Grigoriev I.V."/>
            <person name="Hibbett D.S."/>
        </authorList>
    </citation>
    <scope>NUCLEOTIDE SEQUENCE [LARGE SCALE GENOMIC DNA]</scope>
    <source>
        <strain evidence="1 2">CBS 109695</strain>
    </source>
</reference>
<protein>
    <recommendedName>
        <fullName evidence="3">CENP-V/GFA domain-containing protein</fullName>
    </recommendedName>
</protein>
<sequence length="101" mass="10963">MSAIEGSCLCSGTKVKIENEDIQAGYVTHTFCTECGGSISHKSAAFGDATAVQASILVQPFKNVKVSKYFFTEGRWVAFSDAVYWHFSEGDDVILGTYYGS</sequence>
<evidence type="ECO:0000313" key="1">
    <source>
        <dbReference type="EMBL" id="KZP31809.1"/>
    </source>
</evidence>
<accession>A0A166ULK4</accession>
<name>A0A166ULK4_9AGAM</name>
<dbReference type="Proteomes" id="UP000076532">
    <property type="component" value="Unassembled WGS sequence"/>
</dbReference>
<proteinExistence type="predicted"/>
<evidence type="ECO:0000313" key="2">
    <source>
        <dbReference type="Proteomes" id="UP000076532"/>
    </source>
</evidence>
<dbReference type="AlphaFoldDB" id="A0A166ULK4"/>
<keyword evidence="2" id="KW-1185">Reference proteome</keyword>
<organism evidence="1 2">
    <name type="scientific">Athelia psychrophila</name>
    <dbReference type="NCBI Taxonomy" id="1759441"/>
    <lineage>
        <taxon>Eukaryota</taxon>
        <taxon>Fungi</taxon>
        <taxon>Dikarya</taxon>
        <taxon>Basidiomycota</taxon>
        <taxon>Agaricomycotina</taxon>
        <taxon>Agaricomycetes</taxon>
        <taxon>Agaricomycetidae</taxon>
        <taxon>Atheliales</taxon>
        <taxon>Atheliaceae</taxon>
        <taxon>Athelia</taxon>
    </lineage>
</organism>
<evidence type="ECO:0008006" key="3">
    <source>
        <dbReference type="Google" id="ProtNLM"/>
    </source>
</evidence>
<gene>
    <name evidence="1" type="ORF">FIBSPDRAFT_925640</name>
</gene>
<dbReference type="OrthoDB" id="428768at2759"/>
<dbReference type="EMBL" id="KV417488">
    <property type="protein sequence ID" value="KZP31809.1"/>
    <property type="molecule type" value="Genomic_DNA"/>
</dbReference>